<proteinExistence type="predicted"/>
<dbReference type="EMBL" id="JANCPR020000002">
    <property type="protein sequence ID" value="MDJ1130692.1"/>
    <property type="molecule type" value="Genomic_DNA"/>
</dbReference>
<dbReference type="NCBIfam" id="TIGR00976">
    <property type="entry name" value="CocE_NonD"/>
    <property type="match status" value="1"/>
</dbReference>
<dbReference type="SUPFAM" id="SSF53474">
    <property type="entry name" value="alpha/beta-Hydrolases"/>
    <property type="match status" value="1"/>
</dbReference>
<evidence type="ECO:0000313" key="4">
    <source>
        <dbReference type="EMBL" id="MDJ1130692.1"/>
    </source>
</evidence>
<protein>
    <submittedName>
        <fullName evidence="4">CocE/NonD family hydrolase</fullName>
    </submittedName>
</protein>
<accession>A0ABT6ZPA2</accession>
<feature type="domain" description="Xaa-Pro dipeptidyl-peptidase C-terminal" evidence="3">
    <location>
        <begin position="294"/>
        <end position="552"/>
    </location>
</feature>
<feature type="compositionally biased region" description="Basic and acidic residues" evidence="2">
    <location>
        <begin position="535"/>
        <end position="547"/>
    </location>
</feature>
<dbReference type="InterPro" id="IPR008979">
    <property type="entry name" value="Galactose-bd-like_sf"/>
</dbReference>
<evidence type="ECO:0000256" key="2">
    <source>
        <dbReference type="SAM" id="MobiDB-lite"/>
    </source>
</evidence>
<dbReference type="GO" id="GO:0016787">
    <property type="term" value="F:hydrolase activity"/>
    <property type="evidence" value="ECO:0007669"/>
    <property type="project" value="UniProtKB-KW"/>
</dbReference>
<dbReference type="Gene3D" id="1.10.3020.10">
    <property type="entry name" value="alpha-amino acid ester hydrolase ( Helical cap domain)"/>
    <property type="match status" value="1"/>
</dbReference>
<keyword evidence="5" id="KW-1185">Reference proteome</keyword>
<dbReference type="InterPro" id="IPR005674">
    <property type="entry name" value="CocE/Ser_esterase"/>
</dbReference>
<dbReference type="Pfam" id="PF02129">
    <property type="entry name" value="Peptidase_S15"/>
    <property type="match status" value="1"/>
</dbReference>
<comment type="caution">
    <text evidence="4">The sequence shown here is derived from an EMBL/GenBank/DDBJ whole genome shotgun (WGS) entry which is preliminary data.</text>
</comment>
<dbReference type="InterPro" id="IPR029058">
    <property type="entry name" value="AB_hydrolase_fold"/>
</dbReference>
<dbReference type="SUPFAM" id="SSF49785">
    <property type="entry name" value="Galactose-binding domain-like"/>
    <property type="match status" value="1"/>
</dbReference>
<dbReference type="InterPro" id="IPR050585">
    <property type="entry name" value="Xaa-Pro_dipeptidyl-ppase/CocE"/>
</dbReference>
<dbReference type="PANTHER" id="PTHR43056:SF10">
    <property type="entry name" value="COCE_NOND FAMILY, PUTATIVE (AFU_ORTHOLOGUE AFUA_7G00600)-RELATED"/>
    <property type="match status" value="1"/>
</dbReference>
<dbReference type="Gene3D" id="3.40.50.1820">
    <property type="entry name" value="alpha/beta hydrolase"/>
    <property type="match status" value="1"/>
</dbReference>
<dbReference type="PANTHER" id="PTHR43056">
    <property type="entry name" value="PEPTIDASE S9 PROLYL OLIGOPEPTIDASE"/>
    <property type="match status" value="1"/>
</dbReference>
<name>A0ABT6ZPA2_9ACTN</name>
<evidence type="ECO:0000259" key="3">
    <source>
        <dbReference type="SMART" id="SM00939"/>
    </source>
</evidence>
<gene>
    <name evidence="4" type="ORF">NMN56_001755</name>
</gene>
<dbReference type="Gene3D" id="2.60.120.260">
    <property type="entry name" value="Galactose-binding domain-like"/>
    <property type="match status" value="1"/>
</dbReference>
<dbReference type="InterPro" id="IPR013736">
    <property type="entry name" value="Xaa-Pro_dipept_C"/>
</dbReference>
<dbReference type="InterPro" id="IPR000383">
    <property type="entry name" value="Xaa-Pro-like_dom"/>
</dbReference>
<evidence type="ECO:0000256" key="1">
    <source>
        <dbReference type="ARBA" id="ARBA00022801"/>
    </source>
</evidence>
<dbReference type="Pfam" id="PF08530">
    <property type="entry name" value="PepX_C"/>
    <property type="match status" value="1"/>
</dbReference>
<evidence type="ECO:0000313" key="5">
    <source>
        <dbReference type="Proteomes" id="UP001214441"/>
    </source>
</evidence>
<sequence>MHHPDPAPRPQHPVRVLRHVWIPLRDGVRLAARVWLPADAEEPLPAVLEYIPYRKNDGTASRDVTLHGAFAQAGYAALRVDCRGSGDSEGVMLDEYHQDELDDAVDVLAWLERQSWCDGNVAMIGKSWGGFNGLQVAAMNPPQLKAVVTVCSTDDRYRDDVHYQGGAVLASEMLPWAATMLCYNARPQDPEVYGESWREEWFARMERTPAYIDTWLGHQRRDAYWKHGSVIENPEAITAAVLTVGGWADPYRGAVLRLLGELSSPVKGLIGPWAHTYPHQAEPGPAIDFIGECLRWFGHYLRGEDTGADRLPALRAWMPDPAPLGSDLTERPGRWVTEDRVPSPHVGAREFALRGSAALPATGREAQEATAGEAVPLRSPLAVGSAAGNVLQFGDLAGRPGDQAGDDGRSYTCTSAPLTERLEILGEPEVELTVAADRPQALLAVRLCEVYPDGSSRLVTTGLLNLTHRDSHADPQPLVPGEEYRVRVPLFVTGHAFGAGNRVRVSVSAAFWPWVWPSPEQVTVTVRPEGGVLRLPERPADPARDGEPTALPTPDPPAALEVTEVPATRTVRWDPVAREQVVEMTFSDGTTVDLTDGLTRTETELNRFRLREDDPASPVVECERTDAISRGAWDTEVRTYSRMSSTPTDFHVTNRLVALERGEEVFTRSWETTVPRDQV</sequence>
<organism evidence="4 5">
    <name type="scientific">Streptomyces iconiensis</name>
    <dbReference type="NCBI Taxonomy" id="1384038"/>
    <lineage>
        <taxon>Bacteria</taxon>
        <taxon>Bacillati</taxon>
        <taxon>Actinomycetota</taxon>
        <taxon>Actinomycetes</taxon>
        <taxon>Kitasatosporales</taxon>
        <taxon>Streptomycetaceae</taxon>
        <taxon>Streptomyces</taxon>
    </lineage>
</organism>
<dbReference type="RefSeq" id="WP_280842775.1">
    <property type="nucleotide sequence ID" value="NZ_JANCPR020000002.1"/>
</dbReference>
<keyword evidence="1 4" id="KW-0378">Hydrolase</keyword>
<reference evidence="4 5" key="1">
    <citation type="submission" date="2023-05" db="EMBL/GenBank/DDBJ databases">
        <title>Streptantibioticus silvisoli sp. nov., acidotolerant actinomycetes 1 from pine litter.</title>
        <authorList>
            <person name="Swiecimska M."/>
            <person name="Golinska P."/>
            <person name="Sangal V."/>
            <person name="Wachnowicz B."/>
            <person name="Goodfellow M."/>
        </authorList>
    </citation>
    <scope>NUCLEOTIDE SEQUENCE [LARGE SCALE GENOMIC DNA]</scope>
    <source>
        <strain evidence="4 5">DSM 42109</strain>
    </source>
</reference>
<dbReference type="Proteomes" id="UP001214441">
    <property type="component" value="Unassembled WGS sequence"/>
</dbReference>
<feature type="region of interest" description="Disordered" evidence="2">
    <location>
        <begin position="533"/>
        <end position="558"/>
    </location>
</feature>
<dbReference type="SMART" id="SM00939">
    <property type="entry name" value="PepX_C"/>
    <property type="match status" value="1"/>
</dbReference>